<dbReference type="CDD" id="cd07938">
    <property type="entry name" value="DRE_TIM_HMGL"/>
    <property type="match status" value="1"/>
</dbReference>
<comment type="similarity">
    <text evidence="1">Belongs to the HMG-CoA lyase family.</text>
</comment>
<dbReference type="PANTHER" id="PTHR42738">
    <property type="entry name" value="HYDROXYMETHYLGLUTARYL-COA LYASE"/>
    <property type="match status" value="1"/>
</dbReference>
<dbReference type="PANTHER" id="PTHR42738:SF7">
    <property type="entry name" value="HYDROXYMETHYLGLUTARYL-COA LYASE"/>
    <property type="match status" value="1"/>
</dbReference>
<name>A0A1H6FXH7_THEAL</name>
<keyword evidence="3 6" id="KW-0456">Lyase</keyword>
<dbReference type="GO" id="GO:0046951">
    <property type="term" value="P:ketone body biosynthetic process"/>
    <property type="evidence" value="ECO:0007669"/>
    <property type="project" value="TreeGrafter"/>
</dbReference>
<dbReference type="NCBIfam" id="NF004283">
    <property type="entry name" value="PRK05692.1"/>
    <property type="match status" value="1"/>
</dbReference>
<accession>A0A1H6FXH7</accession>
<dbReference type="RefSeq" id="WP_093118603.1">
    <property type="nucleotide sequence ID" value="NZ_FNWJ01000002.1"/>
</dbReference>
<feature type="domain" description="Pyruvate carboxyltransferase" evidence="5">
    <location>
        <begin position="11"/>
        <end position="285"/>
    </location>
</feature>
<gene>
    <name evidence="6" type="ORF">SAMN02745716_1980</name>
</gene>
<dbReference type="AlphaFoldDB" id="A0A1H6FXH7"/>
<dbReference type="InterPro" id="IPR013785">
    <property type="entry name" value="Aldolase_TIM"/>
</dbReference>
<sequence>MAGKQPALGEVRIREVGPRDGFQNEPEVIPTEQKVRLINCLARTGLRRLEVTSFVRPDVIPQLADAEDVLRSIEVPDGVALSVLIPNERGLERALRVREQAGRELFHEINVFLSASEEHNRRNVGRSIAESLAGLERTVARARAAGLRCEGVISVAFGCPYEGRVPIERVLSIARSLRDFGCAEVGFGDTTGMANPLQVRSFFKRARDELGDVELTAHFHNTRGQALANVLAALEAGVRSFESSFGELGGCPVPRGATGNVATEDLVSMLHEMGYRTGVDLDRLLACARAVQEVLGRPLGSHLLTAGPIDWRGQAGQRDDAPAEPRQHVGERT</sequence>
<keyword evidence="7" id="KW-1185">Reference proteome</keyword>
<dbReference type="EMBL" id="FNWJ01000002">
    <property type="protein sequence ID" value="SEH15521.1"/>
    <property type="molecule type" value="Genomic_DNA"/>
</dbReference>
<evidence type="ECO:0000259" key="5">
    <source>
        <dbReference type="PROSITE" id="PS50991"/>
    </source>
</evidence>
<evidence type="ECO:0000256" key="4">
    <source>
        <dbReference type="SAM" id="MobiDB-lite"/>
    </source>
</evidence>
<evidence type="ECO:0000256" key="2">
    <source>
        <dbReference type="ARBA" id="ARBA00022723"/>
    </source>
</evidence>
<evidence type="ECO:0000256" key="1">
    <source>
        <dbReference type="ARBA" id="ARBA00009405"/>
    </source>
</evidence>
<dbReference type="FunFam" id="3.20.20.70:FF:000071">
    <property type="entry name" value="Hydroxymethylglutaryl-CoA lyase"/>
    <property type="match status" value="1"/>
</dbReference>
<proteinExistence type="inferred from homology"/>
<dbReference type="Pfam" id="PF00682">
    <property type="entry name" value="HMGL-like"/>
    <property type="match status" value="1"/>
</dbReference>
<dbReference type="SUPFAM" id="SSF51569">
    <property type="entry name" value="Aldolase"/>
    <property type="match status" value="1"/>
</dbReference>
<dbReference type="GO" id="GO:0004419">
    <property type="term" value="F:hydroxymethylglutaryl-CoA lyase activity"/>
    <property type="evidence" value="ECO:0007669"/>
    <property type="project" value="TreeGrafter"/>
</dbReference>
<dbReference type="GO" id="GO:0006552">
    <property type="term" value="P:L-leucine catabolic process"/>
    <property type="evidence" value="ECO:0007669"/>
    <property type="project" value="TreeGrafter"/>
</dbReference>
<reference evidence="7" key="1">
    <citation type="submission" date="2016-10" db="EMBL/GenBank/DDBJ databases">
        <authorList>
            <person name="Varghese N."/>
            <person name="Submissions S."/>
        </authorList>
    </citation>
    <scope>NUCLEOTIDE SEQUENCE [LARGE SCALE GENOMIC DNA]</scope>
    <source>
        <strain evidence="7">ATCC 35263</strain>
    </source>
</reference>
<feature type="region of interest" description="Disordered" evidence="4">
    <location>
        <begin position="310"/>
        <end position="333"/>
    </location>
</feature>
<dbReference type="OrthoDB" id="9784013at2"/>
<evidence type="ECO:0000313" key="7">
    <source>
        <dbReference type="Proteomes" id="UP000222056"/>
    </source>
</evidence>
<dbReference type="STRING" id="29539.SAMN02745716_1980"/>
<keyword evidence="2" id="KW-0479">Metal-binding</keyword>
<dbReference type="Gene3D" id="3.20.20.70">
    <property type="entry name" value="Aldolase class I"/>
    <property type="match status" value="1"/>
</dbReference>
<dbReference type="InterPro" id="IPR000891">
    <property type="entry name" value="PYR_CT"/>
</dbReference>
<dbReference type="PROSITE" id="PS50991">
    <property type="entry name" value="PYR_CT"/>
    <property type="match status" value="1"/>
</dbReference>
<evidence type="ECO:0000313" key="6">
    <source>
        <dbReference type="EMBL" id="SEH15521.1"/>
    </source>
</evidence>
<evidence type="ECO:0000256" key="3">
    <source>
        <dbReference type="ARBA" id="ARBA00023239"/>
    </source>
</evidence>
<dbReference type="InterPro" id="IPR043594">
    <property type="entry name" value="HMGL"/>
</dbReference>
<dbReference type="Proteomes" id="UP000222056">
    <property type="component" value="Unassembled WGS sequence"/>
</dbReference>
<protein>
    <submittedName>
        <fullName evidence="6">Hydroxymethylglutaryl-CoA lyase</fullName>
    </submittedName>
</protein>
<dbReference type="GO" id="GO:0046872">
    <property type="term" value="F:metal ion binding"/>
    <property type="evidence" value="ECO:0007669"/>
    <property type="project" value="UniProtKB-KW"/>
</dbReference>
<feature type="compositionally biased region" description="Basic and acidic residues" evidence="4">
    <location>
        <begin position="317"/>
        <end position="333"/>
    </location>
</feature>
<organism evidence="6 7">
    <name type="scientific">Thermoleophilum album</name>
    <dbReference type="NCBI Taxonomy" id="29539"/>
    <lineage>
        <taxon>Bacteria</taxon>
        <taxon>Bacillati</taxon>
        <taxon>Actinomycetota</taxon>
        <taxon>Thermoleophilia</taxon>
        <taxon>Thermoleophilales</taxon>
        <taxon>Thermoleophilaceae</taxon>
        <taxon>Thermoleophilum</taxon>
    </lineage>
</organism>